<proteinExistence type="predicted"/>
<keyword evidence="2" id="KW-1185">Reference proteome</keyword>
<dbReference type="Proteomes" id="UP001465755">
    <property type="component" value="Unassembled WGS sequence"/>
</dbReference>
<sequence>MGVQGARGVANKAHEKMERDRIQKGAWTNRRYVDWAGRELSLELTGYDGNITPELANQLTIPEMQFDGRSPAACYLTNQQVSELDRAILDAQTLLGQAAVTINKAESKAGFAANAGTIAMGGVRGQPSMAHCTLPGKRTEA</sequence>
<organism evidence="1 2">
    <name type="scientific">Symbiochloris irregularis</name>
    <dbReference type="NCBI Taxonomy" id="706552"/>
    <lineage>
        <taxon>Eukaryota</taxon>
        <taxon>Viridiplantae</taxon>
        <taxon>Chlorophyta</taxon>
        <taxon>core chlorophytes</taxon>
        <taxon>Trebouxiophyceae</taxon>
        <taxon>Trebouxiales</taxon>
        <taxon>Trebouxiaceae</taxon>
        <taxon>Symbiochloris</taxon>
    </lineage>
</organism>
<reference evidence="1 2" key="1">
    <citation type="journal article" date="2024" name="Nat. Commun.">
        <title>Phylogenomics reveals the evolutionary origins of lichenization in chlorophyte algae.</title>
        <authorList>
            <person name="Puginier C."/>
            <person name="Libourel C."/>
            <person name="Otte J."/>
            <person name="Skaloud P."/>
            <person name="Haon M."/>
            <person name="Grisel S."/>
            <person name="Petersen M."/>
            <person name="Berrin J.G."/>
            <person name="Delaux P.M."/>
            <person name="Dal Grande F."/>
            <person name="Keller J."/>
        </authorList>
    </citation>
    <scope>NUCLEOTIDE SEQUENCE [LARGE SCALE GENOMIC DNA]</scope>
    <source>
        <strain evidence="1 2">SAG 2036</strain>
    </source>
</reference>
<accession>A0AAW1PZC6</accession>
<evidence type="ECO:0000313" key="1">
    <source>
        <dbReference type="EMBL" id="KAK9813447.1"/>
    </source>
</evidence>
<gene>
    <name evidence="1" type="ORF">WJX73_009635</name>
</gene>
<evidence type="ECO:0000313" key="2">
    <source>
        <dbReference type="Proteomes" id="UP001465755"/>
    </source>
</evidence>
<dbReference type="AlphaFoldDB" id="A0AAW1PZC6"/>
<dbReference type="EMBL" id="JALJOQ010000005">
    <property type="protein sequence ID" value="KAK9813447.1"/>
    <property type="molecule type" value="Genomic_DNA"/>
</dbReference>
<comment type="caution">
    <text evidence="1">The sequence shown here is derived from an EMBL/GenBank/DDBJ whole genome shotgun (WGS) entry which is preliminary data.</text>
</comment>
<protein>
    <submittedName>
        <fullName evidence="1">Uncharacterized protein</fullName>
    </submittedName>
</protein>
<name>A0AAW1PZC6_9CHLO</name>